<dbReference type="OMA" id="RFNTQKK"/>
<dbReference type="InterPro" id="IPR012677">
    <property type="entry name" value="Nucleotide-bd_a/b_plait_sf"/>
</dbReference>
<accession>B4MXA0</accession>
<dbReference type="InParanoid" id="B4MXA0"/>
<dbReference type="Gene3D" id="3.30.70.330">
    <property type="match status" value="1"/>
</dbReference>
<dbReference type="KEGG" id="dwi:6642954"/>
<evidence type="ECO:0000256" key="1">
    <source>
        <dbReference type="SAM" id="MobiDB-lite"/>
    </source>
</evidence>
<feature type="compositionally biased region" description="Acidic residues" evidence="1">
    <location>
        <begin position="20"/>
        <end position="86"/>
    </location>
</feature>
<dbReference type="AlphaFoldDB" id="B4MXA0"/>
<feature type="region of interest" description="Disordered" evidence="1">
    <location>
        <begin position="338"/>
        <end position="371"/>
    </location>
</feature>
<proteinExistence type="predicted"/>
<dbReference type="GO" id="GO:0003676">
    <property type="term" value="F:nucleic acid binding"/>
    <property type="evidence" value="ECO:0007669"/>
    <property type="project" value="InterPro"/>
</dbReference>
<dbReference type="STRING" id="7260.B4MXA0"/>
<dbReference type="SUPFAM" id="SSF54928">
    <property type="entry name" value="RNA-binding domain, RBD"/>
    <property type="match status" value="1"/>
</dbReference>
<sequence length="371" mass="42636">MKKKVNKNVTKVEEKQPQVDLEENEDEETEEELEDEETEEELDDEENGEELEDEEIEEELEDEENGEELDDEENGEELDEEEDELDLAASSTDSDTDEDIEEDDADTDDDDDENQEKSKPKTKAEIIDEQLHNKYDQIKGTRLFLRFPKKLPLDETEFVKKVKSLHQLIAKPIKPRQKHARFCLVDFKSQEDRDAALADIKKDIAKGKDDFKGIFVSLPKTESHEFINDLVARKTLSLENKKTKSLMKRAAKKVEKGGKDNFTSTLVICNLPKTSSVAQVRQLFENAVDIQIKSGKGKFRDFNAASVTMPTTYDARKVIKQPFSLSGTKLLLRFNNRKNNSKNKKNKKTQKQKRQLADNGEVPAKKLKQIV</sequence>
<dbReference type="HOGENOM" id="CLU_062911_0_0_1"/>
<dbReference type="OrthoDB" id="6361271at2759"/>
<dbReference type="InterPro" id="IPR035979">
    <property type="entry name" value="RBD_domain_sf"/>
</dbReference>
<dbReference type="PhylomeDB" id="B4MXA0"/>
<name>B4MXA0_DROWI</name>
<feature type="compositionally biased region" description="Basic residues" evidence="1">
    <location>
        <begin position="338"/>
        <end position="354"/>
    </location>
</feature>
<feature type="compositionally biased region" description="Acidic residues" evidence="1">
    <location>
        <begin position="94"/>
        <end position="114"/>
    </location>
</feature>
<evidence type="ECO:0008006" key="4">
    <source>
        <dbReference type="Google" id="ProtNLM"/>
    </source>
</evidence>
<dbReference type="Proteomes" id="UP000007798">
    <property type="component" value="Unassembled WGS sequence"/>
</dbReference>
<reference evidence="2 3" key="1">
    <citation type="journal article" date="2007" name="Nature">
        <title>Evolution of genes and genomes on the Drosophila phylogeny.</title>
        <authorList>
            <consortium name="Drosophila 12 Genomes Consortium"/>
            <person name="Clark A.G."/>
            <person name="Eisen M.B."/>
            <person name="Smith D.R."/>
            <person name="Bergman C.M."/>
            <person name="Oliver B."/>
            <person name="Markow T.A."/>
            <person name="Kaufman T.C."/>
            <person name="Kellis M."/>
            <person name="Gelbart W."/>
            <person name="Iyer V.N."/>
            <person name="Pollard D.A."/>
            <person name="Sackton T.B."/>
            <person name="Larracuente A.M."/>
            <person name="Singh N.D."/>
            <person name="Abad J.P."/>
            <person name="Abt D.N."/>
            <person name="Adryan B."/>
            <person name="Aguade M."/>
            <person name="Akashi H."/>
            <person name="Anderson W.W."/>
            <person name="Aquadro C.F."/>
            <person name="Ardell D.H."/>
            <person name="Arguello R."/>
            <person name="Artieri C.G."/>
            <person name="Barbash D.A."/>
            <person name="Barker D."/>
            <person name="Barsanti P."/>
            <person name="Batterham P."/>
            <person name="Batzoglou S."/>
            <person name="Begun D."/>
            <person name="Bhutkar A."/>
            <person name="Blanco E."/>
            <person name="Bosak S.A."/>
            <person name="Bradley R.K."/>
            <person name="Brand A.D."/>
            <person name="Brent M.R."/>
            <person name="Brooks A.N."/>
            <person name="Brown R.H."/>
            <person name="Butlin R.K."/>
            <person name="Caggese C."/>
            <person name="Calvi B.R."/>
            <person name="Bernardo de Carvalho A."/>
            <person name="Caspi A."/>
            <person name="Castrezana S."/>
            <person name="Celniker S.E."/>
            <person name="Chang J.L."/>
            <person name="Chapple C."/>
            <person name="Chatterji S."/>
            <person name="Chinwalla A."/>
            <person name="Civetta A."/>
            <person name="Clifton S.W."/>
            <person name="Comeron J.M."/>
            <person name="Costello J.C."/>
            <person name="Coyne J.A."/>
            <person name="Daub J."/>
            <person name="David R.G."/>
            <person name="Delcher A.L."/>
            <person name="Delehaunty K."/>
            <person name="Do C.B."/>
            <person name="Ebling H."/>
            <person name="Edwards K."/>
            <person name="Eickbush T."/>
            <person name="Evans J.D."/>
            <person name="Filipski A."/>
            <person name="Findeiss S."/>
            <person name="Freyhult E."/>
            <person name="Fulton L."/>
            <person name="Fulton R."/>
            <person name="Garcia A.C."/>
            <person name="Gardiner A."/>
            <person name="Garfield D.A."/>
            <person name="Garvin B.E."/>
            <person name="Gibson G."/>
            <person name="Gilbert D."/>
            <person name="Gnerre S."/>
            <person name="Godfrey J."/>
            <person name="Good R."/>
            <person name="Gotea V."/>
            <person name="Gravely B."/>
            <person name="Greenberg A.J."/>
            <person name="Griffiths-Jones S."/>
            <person name="Gross S."/>
            <person name="Guigo R."/>
            <person name="Gustafson E.A."/>
            <person name="Haerty W."/>
            <person name="Hahn M.W."/>
            <person name="Halligan D.L."/>
            <person name="Halpern A.L."/>
            <person name="Halter G.M."/>
            <person name="Han M.V."/>
            <person name="Heger A."/>
            <person name="Hillier L."/>
            <person name="Hinrichs A.S."/>
            <person name="Holmes I."/>
            <person name="Hoskins R.A."/>
            <person name="Hubisz M.J."/>
            <person name="Hultmark D."/>
            <person name="Huntley M.A."/>
            <person name="Jaffe D.B."/>
            <person name="Jagadeeshan S."/>
            <person name="Jeck W.R."/>
            <person name="Johnson J."/>
            <person name="Jones C.D."/>
            <person name="Jordan W.C."/>
            <person name="Karpen G.H."/>
            <person name="Kataoka E."/>
            <person name="Keightley P.D."/>
            <person name="Kheradpour P."/>
            <person name="Kirkness E.F."/>
            <person name="Koerich L.B."/>
            <person name="Kristiansen K."/>
            <person name="Kudrna D."/>
            <person name="Kulathinal R.J."/>
            <person name="Kumar S."/>
            <person name="Kwok R."/>
            <person name="Lander E."/>
            <person name="Langley C.H."/>
            <person name="Lapoint R."/>
            <person name="Lazzaro B.P."/>
            <person name="Lee S.J."/>
            <person name="Levesque L."/>
            <person name="Li R."/>
            <person name="Lin C.F."/>
            <person name="Lin M.F."/>
            <person name="Lindblad-Toh K."/>
            <person name="Llopart A."/>
            <person name="Long M."/>
            <person name="Low L."/>
            <person name="Lozovsky E."/>
            <person name="Lu J."/>
            <person name="Luo M."/>
            <person name="Machado C.A."/>
            <person name="Makalowski W."/>
            <person name="Marzo M."/>
            <person name="Matsuda M."/>
            <person name="Matzkin L."/>
            <person name="McAllister B."/>
            <person name="McBride C.S."/>
            <person name="McKernan B."/>
            <person name="McKernan K."/>
            <person name="Mendez-Lago M."/>
            <person name="Minx P."/>
            <person name="Mollenhauer M.U."/>
            <person name="Montooth K."/>
            <person name="Mount S.M."/>
            <person name="Mu X."/>
            <person name="Myers E."/>
            <person name="Negre B."/>
            <person name="Newfeld S."/>
            <person name="Nielsen R."/>
            <person name="Noor M.A."/>
            <person name="O'Grady P."/>
            <person name="Pachter L."/>
            <person name="Papaceit M."/>
            <person name="Parisi M.J."/>
            <person name="Parisi M."/>
            <person name="Parts L."/>
            <person name="Pedersen J.S."/>
            <person name="Pesole G."/>
            <person name="Phillippy A.M."/>
            <person name="Ponting C.P."/>
            <person name="Pop M."/>
            <person name="Porcelli D."/>
            <person name="Powell J.R."/>
            <person name="Prohaska S."/>
            <person name="Pruitt K."/>
            <person name="Puig M."/>
            <person name="Quesneville H."/>
            <person name="Ram K.R."/>
            <person name="Rand D."/>
            <person name="Rasmussen M.D."/>
            <person name="Reed L.K."/>
            <person name="Reenan R."/>
            <person name="Reily A."/>
            <person name="Remington K.A."/>
            <person name="Rieger T.T."/>
            <person name="Ritchie M.G."/>
            <person name="Robin C."/>
            <person name="Rogers Y.H."/>
            <person name="Rohde C."/>
            <person name="Rozas J."/>
            <person name="Rubenfield M.J."/>
            <person name="Ruiz A."/>
            <person name="Russo S."/>
            <person name="Salzberg S.L."/>
            <person name="Sanchez-Gracia A."/>
            <person name="Saranga D.J."/>
            <person name="Sato H."/>
            <person name="Schaeffer S.W."/>
            <person name="Schatz M.C."/>
            <person name="Schlenke T."/>
            <person name="Schwartz R."/>
            <person name="Segarra C."/>
            <person name="Singh R.S."/>
            <person name="Sirot L."/>
            <person name="Sirota M."/>
            <person name="Sisneros N.B."/>
            <person name="Smith C.D."/>
            <person name="Smith T.F."/>
            <person name="Spieth J."/>
            <person name="Stage D.E."/>
            <person name="Stark A."/>
            <person name="Stephan W."/>
            <person name="Strausberg R.L."/>
            <person name="Strempel S."/>
            <person name="Sturgill D."/>
            <person name="Sutton G."/>
            <person name="Sutton G.G."/>
            <person name="Tao W."/>
            <person name="Teichmann S."/>
            <person name="Tobari Y.N."/>
            <person name="Tomimura Y."/>
            <person name="Tsolas J.M."/>
            <person name="Valente V.L."/>
            <person name="Venter E."/>
            <person name="Venter J.C."/>
            <person name="Vicario S."/>
            <person name="Vieira F.G."/>
            <person name="Vilella A.J."/>
            <person name="Villasante A."/>
            <person name="Walenz B."/>
            <person name="Wang J."/>
            <person name="Wasserman M."/>
            <person name="Watts T."/>
            <person name="Wilson D."/>
            <person name="Wilson R.K."/>
            <person name="Wing R.A."/>
            <person name="Wolfner M.F."/>
            <person name="Wong A."/>
            <person name="Wong G.K."/>
            <person name="Wu C.I."/>
            <person name="Wu G."/>
            <person name="Yamamoto D."/>
            <person name="Yang H.P."/>
            <person name="Yang S.P."/>
            <person name="Yorke J.A."/>
            <person name="Yoshida K."/>
            <person name="Zdobnov E."/>
            <person name="Zhang P."/>
            <person name="Zhang Y."/>
            <person name="Zimin A.V."/>
            <person name="Baldwin J."/>
            <person name="Abdouelleil A."/>
            <person name="Abdulkadir J."/>
            <person name="Abebe A."/>
            <person name="Abera B."/>
            <person name="Abreu J."/>
            <person name="Acer S.C."/>
            <person name="Aftuck L."/>
            <person name="Alexander A."/>
            <person name="An P."/>
            <person name="Anderson E."/>
            <person name="Anderson S."/>
            <person name="Arachi H."/>
            <person name="Azer M."/>
            <person name="Bachantsang P."/>
            <person name="Barry A."/>
            <person name="Bayul T."/>
            <person name="Berlin A."/>
            <person name="Bessette D."/>
            <person name="Bloom T."/>
            <person name="Blye J."/>
            <person name="Boguslavskiy L."/>
            <person name="Bonnet C."/>
            <person name="Boukhgalter B."/>
            <person name="Bourzgui I."/>
            <person name="Brown A."/>
            <person name="Cahill P."/>
            <person name="Channer S."/>
            <person name="Cheshatsang Y."/>
            <person name="Chuda L."/>
            <person name="Citroen M."/>
            <person name="Collymore A."/>
            <person name="Cooke P."/>
            <person name="Costello M."/>
            <person name="D'Aco K."/>
            <person name="Daza R."/>
            <person name="De Haan G."/>
            <person name="DeGray S."/>
            <person name="DeMaso C."/>
            <person name="Dhargay N."/>
            <person name="Dooley K."/>
            <person name="Dooley E."/>
            <person name="Doricent M."/>
            <person name="Dorje P."/>
            <person name="Dorjee K."/>
            <person name="Dupes A."/>
            <person name="Elong R."/>
            <person name="Falk J."/>
            <person name="Farina A."/>
            <person name="Faro S."/>
            <person name="Ferguson D."/>
            <person name="Fisher S."/>
            <person name="Foley C.D."/>
            <person name="Franke A."/>
            <person name="Friedrich D."/>
            <person name="Gadbois L."/>
            <person name="Gearin G."/>
            <person name="Gearin C.R."/>
            <person name="Giannoukos G."/>
            <person name="Goode T."/>
            <person name="Graham J."/>
            <person name="Grandbois E."/>
            <person name="Grewal S."/>
            <person name="Gyaltsen K."/>
            <person name="Hafez N."/>
            <person name="Hagos B."/>
            <person name="Hall J."/>
            <person name="Henson C."/>
            <person name="Hollinger A."/>
            <person name="Honan T."/>
            <person name="Huard M.D."/>
            <person name="Hughes L."/>
            <person name="Hurhula B."/>
            <person name="Husby M.E."/>
            <person name="Kamat A."/>
            <person name="Kanga B."/>
            <person name="Kashin S."/>
            <person name="Khazanovich D."/>
            <person name="Kisner P."/>
            <person name="Lance K."/>
            <person name="Lara M."/>
            <person name="Lee W."/>
            <person name="Lennon N."/>
            <person name="Letendre F."/>
            <person name="LeVine R."/>
            <person name="Lipovsky A."/>
            <person name="Liu X."/>
            <person name="Liu J."/>
            <person name="Liu S."/>
            <person name="Lokyitsang T."/>
            <person name="Lokyitsang Y."/>
            <person name="Lubonja R."/>
            <person name="Lui A."/>
            <person name="MacDonald P."/>
            <person name="Magnisalis V."/>
            <person name="Maru K."/>
            <person name="Matthews C."/>
            <person name="McCusker W."/>
            <person name="McDonough S."/>
            <person name="Mehta T."/>
            <person name="Meldrim J."/>
            <person name="Meneus L."/>
            <person name="Mihai O."/>
            <person name="Mihalev A."/>
            <person name="Mihova T."/>
            <person name="Mittelman R."/>
            <person name="Mlenga V."/>
            <person name="Montmayeur A."/>
            <person name="Mulrain L."/>
            <person name="Navidi A."/>
            <person name="Naylor J."/>
            <person name="Negash T."/>
            <person name="Nguyen T."/>
            <person name="Nguyen N."/>
            <person name="Nicol R."/>
            <person name="Norbu C."/>
            <person name="Norbu N."/>
            <person name="Novod N."/>
            <person name="O'Neill B."/>
            <person name="Osman S."/>
            <person name="Markiewicz E."/>
            <person name="Oyono O.L."/>
            <person name="Patti C."/>
            <person name="Phunkhang P."/>
            <person name="Pierre F."/>
            <person name="Priest M."/>
            <person name="Raghuraman S."/>
            <person name="Rege F."/>
            <person name="Reyes R."/>
            <person name="Rise C."/>
            <person name="Rogov P."/>
            <person name="Ross K."/>
            <person name="Ryan E."/>
            <person name="Settipalli S."/>
            <person name="Shea T."/>
            <person name="Sherpa N."/>
            <person name="Shi L."/>
            <person name="Shih D."/>
            <person name="Sparrow T."/>
            <person name="Spaulding J."/>
            <person name="Stalker J."/>
            <person name="Stange-Thomann N."/>
            <person name="Stavropoulos S."/>
            <person name="Stone C."/>
            <person name="Strader C."/>
            <person name="Tesfaye S."/>
            <person name="Thomson T."/>
            <person name="Thoulutsang Y."/>
            <person name="Thoulutsang D."/>
            <person name="Topham K."/>
            <person name="Topping I."/>
            <person name="Tsamla T."/>
            <person name="Vassiliev H."/>
            <person name="Vo A."/>
            <person name="Wangchuk T."/>
            <person name="Wangdi T."/>
            <person name="Weiand M."/>
            <person name="Wilkinson J."/>
            <person name="Wilson A."/>
            <person name="Yadav S."/>
            <person name="Young G."/>
            <person name="Yu Q."/>
            <person name="Zembek L."/>
            <person name="Zhong D."/>
            <person name="Zimmer A."/>
            <person name="Zwirko Z."/>
            <person name="Jaffe D.B."/>
            <person name="Alvarez P."/>
            <person name="Brockman W."/>
            <person name="Butler J."/>
            <person name="Chin C."/>
            <person name="Gnerre S."/>
            <person name="Grabherr M."/>
            <person name="Kleber M."/>
            <person name="Mauceli E."/>
            <person name="MacCallum I."/>
        </authorList>
    </citation>
    <scope>NUCLEOTIDE SEQUENCE [LARGE SCALE GENOMIC DNA]</scope>
    <source>
        <strain evidence="3">Tucson 14030-0811.24</strain>
    </source>
</reference>
<dbReference type="FunCoup" id="B4MXA0">
    <property type="interactions" value="4"/>
</dbReference>
<feature type="region of interest" description="Disordered" evidence="1">
    <location>
        <begin position="1"/>
        <end position="125"/>
    </location>
</feature>
<protein>
    <recommendedName>
        <fullName evidence="4">RRM domain-containing protein</fullName>
    </recommendedName>
</protein>
<evidence type="ECO:0000313" key="3">
    <source>
        <dbReference type="Proteomes" id="UP000007798"/>
    </source>
</evidence>
<organism evidence="2 3">
    <name type="scientific">Drosophila willistoni</name>
    <name type="common">Fruit fly</name>
    <dbReference type="NCBI Taxonomy" id="7260"/>
    <lineage>
        <taxon>Eukaryota</taxon>
        <taxon>Metazoa</taxon>
        <taxon>Ecdysozoa</taxon>
        <taxon>Arthropoda</taxon>
        <taxon>Hexapoda</taxon>
        <taxon>Insecta</taxon>
        <taxon>Pterygota</taxon>
        <taxon>Neoptera</taxon>
        <taxon>Endopterygota</taxon>
        <taxon>Diptera</taxon>
        <taxon>Brachycera</taxon>
        <taxon>Muscomorpha</taxon>
        <taxon>Ephydroidea</taxon>
        <taxon>Drosophilidae</taxon>
        <taxon>Drosophila</taxon>
        <taxon>Sophophora</taxon>
    </lineage>
</organism>
<keyword evidence="3" id="KW-1185">Reference proteome</keyword>
<dbReference type="EMBL" id="CH963876">
    <property type="protein sequence ID" value="EDW76933.1"/>
    <property type="molecule type" value="Genomic_DNA"/>
</dbReference>
<feature type="compositionally biased region" description="Basic and acidic residues" evidence="1">
    <location>
        <begin position="115"/>
        <end position="125"/>
    </location>
</feature>
<gene>
    <name evidence="2" type="primary">Dwil\GK13495</name>
    <name evidence="2" type="ORF">Dwil_GK13495</name>
</gene>
<dbReference type="eggNOG" id="ENOG502SA32">
    <property type="taxonomic scope" value="Eukaryota"/>
</dbReference>
<evidence type="ECO:0000313" key="2">
    <source>
        <dbReference type="EMBL" id="EDW76933.1"/>
    </source>
</evidence>